<sequence>MRFFSTVAFVLPVLLAGRSNGAIVRRASVRPGGTIVAPAASTTITPNAPFSVQYENSNTCESGFSPVDFYLLSQDPTTASVNTSTGTFDDPLFHFGNFLIPNFGGLYLDLPMRLCSLSAPTGLPAMSNPPPPPATFTVPDSVDAEGEVFFAVIETFLSCPPDGHTDYGLASDVVELA</sequence>
<evidence type="ECO:0000313" key="3">
    <source>
        <dbReference type="Proteomes" id="UP000308730"/>
    </source>
</evidence>
<accession>A0A4S4M5I0</accession>
<feature type="chain" id="PRO_5020217449" description="Ubiquitin 3 binding protein But2 C-terminal domain-containing protein" evidence="1">
    <location>
        <begin position="22"/>
        <end position="177"/>
    </location>
</feature>
<proteinExistence type="predicted"/>
<comment type="caution">
    <text evidence="2">The sequence shown here is derived from an EMBL/GenBank/DDBJ whole genome shotgun (WGS) entry which is preliminary data.</text>
</comment>
<keyword evidence="1" id="KW-0732">Signal</keyword>
<dbReference type="AlphaFoldDB" id="A0A4S4M5I0"/>
<organism evidence="2 3">
    <name type="scientific">Antrodiella citrinella</name>
    <dbReference type="NCBI Taxonomy" id="2447956"/>
    <lineage>
        <taxon>Eukaryota</taxon>
        <taxon>Fungi</taxon>
        <taxon>Dikarya</taxon>
        <taxon>Basidiomycota</taxon>
        <taxon>Agaricomycotina</taxon>
        <taxon>Agaricomycetes</taxon>
        <taxon>Polyporales</taxon>
        <taxon>Steccherinaceae</taxon>
        <taxon>Antrodiella</taxon>
    </lineage>
</organism>
<evidence type="ECO:0000256" key="1">
    <source>
        <dbReference type="SAM" id="SignalP"/>
    </source>
</evidence>
<feature type="signal peptide" evidence="1">
    <location>
        <begin position="1"/>
        <end position="21"/>
    </location>
</feature>
<evidence type="ECO:0000313" key="2">
    <source>
        <dbReference type="EMBL" id="THH19561.1"/>
    </source>
</evidence>
<keyword evidence="3" id="KW-1185">Reference proteome</keyword>
<reference evidence="2 3" key="1">
    <citation type="submission" date="2019-02" db="EMBL/GenBank/DDBJ databases">
        <title>Genome sequencing of the rare red list fungi Antrodiella citrinella (Flaviporus citrinellus).</title>
        <authorList>
            <person name="Buettner E."/>
            <person name="Kellner H."/>
        </authorList>
    </citation>
    <scope>NUCLEOTIDE SEQUENCE [LARGE SCALE GENOMIC DNA]</scope>
    <source>
        <strain evidence="2 3">DSM 108506</strain>
    </source>
</reference>
<name>A0A4S4M5I0_9APHY</name>
<evidence type="ECO:0008006" key="4">
    <source>
        <dbReference type="Google" id="ProtNLM"/>
    </source>
</evidence>
<protein>
    <recommendedName>
        <fullName evidence="4">Ubiquitin 3 binding protein But2 C-terminal domain-containing protein</fullName>
    </recommendedName>
</protein>
<dbReference type="OrthoDB" id="2769307at2759"/>
<dbReference type="EMBL" id="SGPM01000532">
    <property type="protein sequence ID" value="THH19561.1"/>
    <property type="molecule type" value="Genomic_DNA"/>
</dbReference>
<gene>
    <name evidence="2" type="ORF">EUX98_g8750</name>
</gene>
<dbReference type="Proteomes" id="UP000308730">
    <property type="component" value="Unassembled WGS sequence"/>
</dbReference>